<feature type="compositionally biased region" description="Low complexity" evidence="1">
    <location>
        <begin position="317"/>
        <end position="326"/>
    </location>
</feature>
<dbReference type="Gene3D" id="2.60.120.10">
    <property type="entry name" value="Jelly Rolls"/>
    <property type="match status" value="1"/>
</dbReference>
<dbReference type="PROSITE" id="PS50042">
    <property type="entry name" value="CNMP_BINDING_3"/>
    <property type="match status" value="1"/>
</dbReference>
<feature type="region of interest" description="Disordered" evidence="1">
    <location>
        <begin position="260"/>
        <end position="358"/>
    </location>
</feature>
<gene>
    <name evidence="3" type="ORF">TTHERM_00602880</name>
</gene>
<evidence type="ECO:0000313" key="4">
    <source>
        <dbReference type="Proteomes" id="UP000009168"/>
    </source>
</evidence>
<feature type="region of interest" description="Disordered" evidence="1">
    <location>
        <begin position="188"/>
        <end position="221"/>
    </location>
</feature>
<dbReference type="InterPro" id="IPR014710">
    <property type="entry name" value="RmlC-like_jellyroll"/>
</dbReference>
<dbReference type="RefSeq" id="XP_001010523.2">
    <property type="nucleotide sequence ID" value="XM_001010523.3"/>
</dbReference>
<evidence type="ECO:0000313" key="3">
    <source>
        <dbReference type="EMBL" id="EAR90278.2"/>
    </source>
</evidence>
<reference evidence="4" key="1">
    <citation type="journal article" date="2006" name="PLoS Biol.">
        <title>Macronuclear genome sequence of the ciliate Tetrahymena thermophila, a model eukaryote.</title>
        <authorList>
            <person name="Eisen J.A."/>
            <person name="Coyne R.S."/>
            <person name="Wu M."/>
            <person name="Wu D."/>
            <person name="Thiagarajan M."/>
            <person name="Wortman J.R."/>
            <person name="Badger J.H."/>
            <person name="Ren Q."/>
            <person name="Amedeo P."/>
            <person name="Jones K.M."/>
            <person name="Tallon L.J."/>
            <person name="Delcher A.L."/>
            <person name="Salzberg S.L."/>
            <person name="Silva J.C."/>
            <person name="Haas B.J."/>
            <person name="Majoros W.H."/>
            <person name="Farzad M."/>
            <person name="Carlton J.M."/>
            <person name="Smith R.K. Jr."/>
            <person name="Garg J."/>
            <person name="Pearlman R.E."/>
            <person name="Karrer K.M."/>
            <person name="Sun L."/>
            <person name="Manning G."/>
            <person name="Elde N.C."/>
            <person name="Turkewitz A.P."/>
            <person name="Asai D.J."/>
            <person name="Wilkes D.E."/>
            <person name="Wang Y."/>
            <person name="Cai H."/>
            <person name="Collins K."/>
            <person name="Stewart B.A."/>
            <person name="Lee S.R."/>
            <person name="Wilamowska K."/>
            <person name="Weinberg Z."/>
            <person name="Ruzzo W.L."/>
            <person name="Wloga D."/>
            <person name="Gaertig J."/>
            <person name="Frankel J."/>
            <person name="Tsao C.-C."/>
            <person name="Gorovsky M.A."/>
            <person name="Keeling P.J."/>
            <person name="Waller R.F."/>
            <person name="Patron N.J."/>
            <person name="Cherry J.M."/>
            <person name="Stover N.A."/>
            <person name="Krieger C.J."/>
            <person name="del Toro C."/>
            <person name="Ryder H.F."/>
            <person name="Williamson S.C."/>
            <person name="Barbeau R.A."/>
            <person name="Hamilton E.P."/>
            <person name="Orias E."/>
        </authorList>
    </citation>
    <scope>NUCLEOTIDE SEQUENCE [LARGE SCALE GENOMIC DNA]</scope>
    <source>
        <strain evidence="4">SB210</strain>
    </source>
</reference>
<dbReference type="KEGG" id="tet:TTHERM_00602880"/>
<dbReference type="SUPFAM" id="SSF51206">
    <property type="entry name" value="cAMP-binding domain-like"/>
    <property type="match status" value="1"/>
</dbReference>
<feature type="compositionally biased region" description="Basic and acidic residues" evidence="1">
    <location>
        <begin position="209"/>
        <end position="221"/>
    </location>
</feature>
<organism evidence="3 4">
    <name type="scientific">Tetrahymena thermophila (strain SB210)</name>
    <dbReference type="NCBI Taxonomy" id="312017"/>
    <lineage>
        <taxon>Eukaryota</taxon>
        <taxon>Sar</taxon>
        <taxon>Alveolata</taxon>
        <taxon>Ciliophora</taxon>
        <taxon>Intramacronucleata</taxon>
        <taxon>Oligohymenophorea</taxon>
        <taxon>Hymenostomatida</taxon>
        <taxon>Tetrahymenina</taxon>
        <taxon>Tetrahymenidae</taxon>
        <taxon>Tetrahymena</taxon>
    </lineage>
</organism>
<feature type="domain" description="Cyclic nucleotide-binding" evidence="2">
    <location>
        <begin position="435"/>
        <end position="515"/>
    </location>
</feature>
<keyword evidence="4" id="KW-1185">Reference proteome</keyword>
<dbReference type="AlphaFoldDB" id="Q22YK7"/>
<dbReference type="InterPro" id="IPR018490">
    <property type="entry name" value="cNMP-bd_dom_sf"/>
</dbReference>
<sequence length="561" mass="65424">MFLNADDFLNYSLDKESEKLIDHYVYYYDNIKTQKKRQPKVKENFLEYQKPLMQQAKFPQKRVKSSNASRNALSRSFDENQTTLYKNKNDKMSLFNIAEEKALLSEMSEENFEIQGQNRNHYLQQNIGLRKVKKLYQKNNSSTNNYPNSNNWQQQQQQQDQPVSQQNIPNLKRLSVFTTVQSINSSTLLNQTGNSNGSHQKKFPSIKKPPPELDNLRDISSTDKTVSVSKGFRIVNNKPNNINFLSPKSEKLFEIYTNSNNNFNTKTLSTQSDVKSMPPKKLKQQKNSNSPVKVTTERISRTSMSRQRQYSFAEETSSPSNNINQSNKKKQKDRCRSSLATQQTTQNDEEQTKRKKSLTSKNAVYKSIDLSYDKLRYQQICNRLSLRVATIPQDFSERDELFLKDLLTDLRTFNTLFAKFQYFTGMHLLTVGKMYQVNKKSIYTEKSQGVSFYIILYGRVILKTKAEGIYKECIMGDTFGEDYIITKQEDKRQETAKATDETCILEFYDKDLETLKCKCLKDHLRDDFTKLLSLIRRGYLSKKSSKQNVAFKNDIPQMVYS</sequence>
<dbReference type="InterPro" id="IPR000595">
    <property type="entry name" value="cNMP-bd_dom"/>
</dbReference>
<name>Q22YK7_TETTS</name>
<proteinExistence type="predicted"/>
<dbReference type="EMBL" id="GG662800">
    <property type="protein sequence ID" value="EAR90278.2"/>
    <property type="molecule type" value="Genomic_DNA"/>
</dbReference>
<evidence type="ECO:0000256" key="1">
    <source>
        <dbReference type="SAM" id="MobiDB-lite"/>
    </source>
</evidence>
<dbReference type="InParanoid" id="Q22YK7"/>
<feature type="compositionally biased region" description="Polar residues" evidence="1">
    <location>
        <begin position="260"/>
        <end position="274"/>
    </location>
</feature>
<feature type="compositionally biased region" description="Polar residues" evidence="1">
    <location>
        <begin position="301"/>
        <end position="316"/>
    </location>
</feature>
<accession>Q22YK7</accession>
<feature type="compositionally biased region" description="Polar residues" evidence="1">
    <location>
        <begin position="188"/>
        <end position="198"/>
    </location>
</feature>
<evidence type="ECO:0000259" key="2">
    <source>
        <dbReference type="PROSITE" id="PS50042"/>
    </source>
</evidence>
<dbReference type="GeneID" id="7836502"/>
<dbReference type="Proteomes" id="UP000009168">
    <property type="component" value="Unassembled WGS sequence"/>
</dbReference>
<feature type="region of interest" description="Disordered" evidence="1">
    <location>
        <begin position="139"/>
        <end position="165"/>
    </location>
</feature>
<dbReference type="HOGENOM" id="CLU_444489_0_0_1"/>
<protein>
    <submittedName>
        <fullName evidence="3">Cyclic nucleotide-binding domain protein</fullName>
    </submittedName>
</protein>